<sequence length="171" mass="18981">MRTYPAVVSKALVHFADDTARAREDMRKALRHKTAAAEPSVIPVDAQGKRVQSQAPKVTYEEAKANEKRHQKARAEFKAFQATIHAPQGTAPQQCTSVLRKKIKVESASQEKTVNENPAIADLLSQMRQMESEENTVSNPKDAVQQGMDFLRSQMEGYTQGVEAATQEQLS</sequence>
<name>A0AA39M1G7_9BILA</name>
<keyword evidence="2" id="KW-1185">Reference proteome</keyword>
<gene>
    <name evidence="1" type="ORF">QR680_012831</name>
</gene>
<organism evidence="1 2">
    <name type="scientific">Steinernema hermaphroditum</name>
    <dbReference type="NCBI Taxonomy" id="289476"/>
    <lineage>
        <taxon>Eukaryota</taxon>
        <taxon>Metazoa</taxon>
        <taxon>Ecdysozoa</taxon>
        <taxon>Nematoda</taxon>
        <taxon>Chromadorea</taxon>
        <taxon>Rhabditida</taxon>
        <taxon>Tylenchina</taxon>
        <taxon>Panagrolaimomorpha</taxon>
        <taxon>Strongyloidoidea</taxon>
        <taxon>Steinernematidae</taxon>
        <taxon>Steinernema</taxon>
    </lineage>
</organism>
<evidence type="ECO:0000313" key="2">
    <source>
        <dbReference type="Proteomes" id="UP001175271"/>
    </source>
</evidence>
<accession>A0AA39M1G7</accession>
<evidence type="ECO:0000313" key="1">
    <source>
        <dbReference type="EMBL" id="KAK0417095.1"/>
    </source>
</evidence>
<protein>
    <submittedName>
        <fullName evidence="1">Uncharacterized protein</fullName>
    </submittedName>
</protein>
<dbReference type="Proteomes" id="UP001175271">
    <property type="component" value="Unassembled WGS sequence"/>
</dbReference>
<dbReference type="AlphaFoldDB" id="A0AA39M1G7"/>
<reference evidence="1" key="1">
    <citation type="submission" date="2023-06" db="EMBL/GenBank/DDBJ databases">
        <title>Genomic analysis of the entomopathogenic nematode Steinernema hermaphroditum.</title>
        <authorList>
            <person name="Schwarz E.M."/>
            <person name="Heppert J.K."/>
            <person name="Baniya A."/>
            <person name="Schwartz H.T."/>
            <person name="Tan C.-H."/>
            <person name="Antoshechkin I."/>
            <person name="Sternberg P.W."/>
            <person name="Goodrich-Blair H."/>
            <person name="Dillman A.R."/>
        </authorList>
    </citation>
    <scope>NUCLEOTIDE SEQUENCE</scope>
    <source>
        <strain evidence="1">PS9179</strain>
        <tissue evidence="1">Whole animal</tissue>
    </source>
</reference>
<comment type="caution">
    <text evidence="1">The sequence shown here is derived from an EMBL/GenBank/DDBJ whole genome shotgun (WGS) entry which is preliminary data.</text>
</comment>
<dbReference type="EMBL" id="JAUCMV010000002">
    <property type="protein sequence ID" value="KAK0417095.1"/>
    <property type="molecule type" value="Genomic_DNA"/>
</dbReference>
<proteinExistence type="predicted"/>